<protein>
    <submittedName>
        <fullName evidence="2">Uncharacterized protein</fullName>
    </submittedName>
</protein>
<feature type="region of interest" description="Disordered" evidence="1">
    <location>
        <begin position="169"/>
        <end position="197"/>
    </location>
</feature>
<sequence length="227" mass="24871">MMSKFGIAQTEGQPAQGDLSVLQRGLLPLYALNSPILANKLLDWLNQRPLLNTRSALEVLKAVARGDNGKLNIIYAGGLVILNRLKKQLCSDELSKLVDEIFNIISDGAHEPNCKVSGDLMLPDPGTATVTKKSRMTGNSNRMAKFSVSSGLNGARVSCLDYQVAANGRMNSNQGNENDTEDITMPSKTSTSGREPRTRTLCYKTHQPAWSLRDEKFPTEAIIRHLT</sequence>
<organism evidence="2 3">
    <name type="scientific">Calicophoron daubneyi</name>
    <name type="common">Rumen fluke</name>
    <name type="synonym">Paramphistomum daubneyi</name>
    <dbReference type="NCBI Taxonomy" id="300641"/>
    <lineage>
        <taxon>Eukaryota</taxon>
        <taxon>Metazoa</taxon>
        <taxon>Spiralia</taxon>
        <taxon>Lophotrochozoa</taxon>
        <taxon>Platyhelminthes</taxon>
        <taxon>Trematoda</taxon>
        <taxon>Digenea</taxon>
        <taxon>Plagiorchiida</taxon>
        <taxon>Pronocephalata</taxon>
        <taxon>Paramphistomoidea</taxon>
        <taxon>Paramphistomidae</taxon>
        <taxon>Calicophoron</taxon>
    </lineage>
</organism>
<dbReference type="EMBL" id="CAXLJL010000367">
    <property type="protein sequence ID" value="CAL5136973.1"/>
    <property type="molecule type" value="Genomic_DNA"/>
</dbReference>
<reference evidence="2" key="1">
    <citation type="submission" date="2024-06" db="EMBL/GenBank/DDBJ databases">
        <authorList>
            <person name="Liu X."/>
            <person name="Lenzi L."/>
            <person name="Haldenby T S."/>
            <person name="Uol C."/>
        </authorList>
    </citation>
    <scope>NUCLEOTIDE SEQUENCE</scope>
</reference>
<dbReference type="AlphaFoldDB" id="A0AAV2THQ0"/>
<gene>
    <name evidence="2" type="ORF">CDAUBV1_LOCUS11257</name>
</gene>
<accession>A0AAV2THQ0</accession>
<name>A0AAV2THQ0_CALDB</name>
<evidence type="ECO:0000256" key="1">
    <source>
        <dbReference type="SAM" id="MobiDB-lite"/>
    </source>
</evidence>
<comment type="caution">
    <text evidence="2">The sequence shown here is derived from an EMBL/GenBank/DDBJ whole genome shotgun (WGS) entry which is preliminary data.</text>
</comment>
<proteinExistence type="predicted"/>
<evidence type="ECO:0000313" key="3">
    <source>
        <dbReference type="Proteomes" id="UP001497525"/>
    </source>
</evidence>
<evidence type="ECO:0000313" key="2">
    <source>
        <dbReference type="EMBL" id="CAL5136973.1"/>
    </source>
</evidence>
<dbReference type="Proteomes" id="UP001497525">
    <property type="component" value="Unassembled WGS sequence"/>
</dbReference>